<dbReference type="Proteomes" id="UP000275078">
    <property type="component" value="Unassembled WGS sequence"/>
</dbReference>
<protein>
    <submittedName>
        <fullName evidence="2">Uncharacterized protein</fullName>
    </submittedName>
</protein>
<gene>
    <name evidence="2" type="ORF">BJ508DRAFT_335963</name>
</gene>
<feature type="compositionally biased region" description="Polar residues" evidence="1">
    <location>
        <begin position="56"/>
        <end position="71"/>
    </location>
</feature>
<accession>A0A3N4HE69</accession>
<dbReference type="STRING" id="1160509.A0A3N4HE69"/>
<feature type="non-terminal residue" evidence="2">
    <location>
        <position position="145"/>
    </location>
</feature>
<organism evidence="2 3">
    <name type="scientific">Ascobolus immersus RN42</name>
    <dbReference type="NCBI Taxonomy" id="1160509"/>
    <lineage>
        <taxon>Eukaryota</taxon>
        <taxon>Fungi</taxon>
        <taxon>Dikarya</taxon>
        <taxon>Ascomycota</taxon>
        <taxon>Pezizomycotina</taxon>
        <taxon>Pezizomycetes</taxon>
        <taxon>Pezizales</taxon>
        <taxon>Ascobolaceae</taxon>
        <taxon>Ascobolus</taxon>
    </lineage>
</organism>
<evidence type="ECO:0000313" key="2">
    <source>
        <dbReference type="EMBL" id="RPA71496.1"/>
    </source>
</evidence>
<feature type="region of interest" description="Disordered" evidence="1">
    <location>
        <begin position="1"/>
        <end position="125"/>
    </location>
</feature>
<keyword evidence="3" id="KW-1185">Reference proteome</keyword>
<evidence type="ECO:0000313" key="3">
    <source>
        <dbReference type="Proteomes" id="UP000275078"/>
    </source>
</evidence>
<proteinExistence type="predicted"/>
<feature type="compositionally biased region" description="Pro residues" evidence="1">
    <location>
        <begin position="105"/>
        <end position="121"/>
    </location>
</feature>
<name>A0A3N4HE69_ASCIM</name>
<dbReference type="AlphaFoldDB" id="A0A3N4HE69"/>
<reference evidence="2 3" key="1">
    <citation type="journal article" date="2018" name="Nat. Ecol. Evol.">
        <title>Pezizomycetes genomes reveal the molecular basis of ectomycorrhizal truffle lifestyle.</title>
        <authorList>
            <person name="Murat C."/>
            <person name="Payen T."/>
            <person name="Noel B."/>
            <person name="Kuo A."/>
            <person name="Morin E."/>
            <person name="Chen J."/>
            <person name="Kohler A."/>
            <person name="Krizsan K."/>
            <person name="Balestrini R."/>
            <person name="Da Silva C."/>
            <person name="Montanini B."/>
            <person name="Hainaut M."/>
            <person name="Levati E."/>
            <person name="Barry K.W."/>
            <person name="Belfiori B."/>
            <person name="Cichocki N."/>
            <person name="Clum A."/>
            <person name="Dockter R.B."/>
            <person name="Fauchery L."/>
            <person name="Guy J."/>
            <person name="Iotti M."/>
            <person name="Le Tacon F."/>
            <person name="Lindquist E.A."/>
            <person name="Lipzen A."/>
            <person name="Malagnac F."/>
            <person name="Mello A."/>
            <person name="Molinier V."/>
            <person name="Miyauchi S."/>
            <person name="Poulain J."/>
            <person name="Riccioni C."/>
            <person name="Rubini A."/>
            <person name="Sitrit Y."/>
            <person name="Splivallo R."/>
            <person name="Traeger S."/>
            <person name="Wang M."/>
            <person name="Zifcakova L."/>
            <person name="Wipf D."/>
            <person name="Zambonelli A."/>
            <person name="Paolocci F."/>
            <person name="Nowrousian M."/>
            <person name="Ottonello S."/>
            <person name="Baldrian P."/>
            <person name="Spatafora J.W."/>
            <person name="Henrissat B."/>
            <person name="Nagy L.G."/>
            <person name="Aury J.M."/>
            <person name="Wincker P."/>
            <person name="Grigoriev I.V."/>
            <person name="Bonfante P."/>
            <person name="Martin F.M."/>
        </authorList>
    </citation>
    <scope>NUCLEOTIDE SEQUENCE [LARGE SCALE GENOMIC DNA]</scope>
    <source>
        <strain evidence="2 3">RN42</strain>
    </source>
</reference>
<feature type="compositionally biased region" description="Polar residues" evidence="1">
    <location>
        <begin position="7"/>
        <end position="24"/>
    </location>
</feature>
<dbReference type="EMBL" id="ML119923">
    <property type="protein sequence ID" value="RPA71496.1"/>
    <property type="molecule type" value="Genomic_DNA"/>
</dbReference>
<sequence>MAKPRNTRSSSQAPPIESDSQFSLLQHDPITDSLPSTQQTYDTDHHAAQQQLQHQFPASTPTQLATPSTAGETLGGPSRTTFLSPLTRIEETPTPEGNRGVTTGAPPPPPPPTTDTAPPPDLHQSALKRALEDLLSDPAKRLQLL</sequence>
<evidence type="ECO:0000256" key="1">
    <source>
        <dbReference type="SAM" id="MobiDB-lite"/>
    </source>
</evidence>